<gene>
    <name evidence="2" type="ORF">CBER1_06008</name>
</gene>
<evidence type="ECO:0000313" key="2">
    <source>
        <dbReference type="EMBL" id="PPJ54665.1"/>
    </source>
</evidence>
<evidence type="ECO:0000313" key="3">
    <source>
        <dbReference type="Proteomes" id="UP000237631"/>
    </source>
</evidence>
<feature type="compositionally biased region" description="Basic and acidic residues" evidence="1">
    <location>
        <begin position="458"/>
        <end position="479"/>
    </location>
</feature>
<dbReference type="Pfam" id="PF07093">
    <property type="entry name" value="SGT1"/>
    <property type="match status" value="1"/>
</dbReference>
<dbReference type="EMBL" id="PNEN01000558">
    <property type="protein sequence ID" value="PPJ54665.1"/>
    <property type="molecule type" value="Genomic_DNA"/>
</dbReference>
<dbReference type="GO" id="GO:0005634">
    <property type="term" value="C:nucleus"/>
    <property type="evidence" value="ECO:0007669"/>
    <property type="project" value="TreeGrafter"/>
</dbReference>
<dbReference type="AlphaFoldDB" id="A0A2S6C4K7"/>
<feature type="compositionally biased region" description="Acidic residues" evidence="1">
    <location>
        <begin position="666"/>
        <end position="685"/>
    </location>
</feature>
<feature type="region of interest" description="Disordered" evidence="1">
    <location>
        <begin position="390"/>
        <end position="409"/>
    </location>
</feature>
<name>A0A2S6C4K7_9PEZI</name>
<dbReference type="PANTHER" id="PTHR13060:SF0">
    <property type="entry name" value="PROTEIN ECDYSONELESS HOMOLOG"/>
    <property type="match status" value="1"/>
</dbReference>
<feature type="region of interest" description="Disordered" evidence="1">
    <location>
        <begin position="562"/>
        <end position="685"/>
    </location>
</feature>
<feature type="compositionally biased region" description="Acidic residues" evidence="1">
    <location>
        <begin position="424"/>
        <end position="448"/>
    </location>
</feature>
<reference evidence="3" key="1">
    <citation type="journal article" date="2017" name="bioRxiv">
        <title>Conservation of a gene cluster reveals novel cercosporin biosynthetic mechanisms and extends production to the genus Colletotrichum.</title>
        <authorList>
            <person name="de Jonge R."/>
            <person name="Ebert M.K."/>
            <person name="Huitt-Roehl C.R."/>
            <person name="Pal P."/>
            <person name="Suttle J.C."/>
            <person name="Spanner R.E."/>
            <person name="Neubauer J.D."/>
            <person name="Jurick W.M.II."/>
            <person name="Stott K.A."/>
            <person name="Secor G.A."/>
            <person name="Thomma B.P.H.J."/>
            <person name="Van de Peer Y."/>
            <person name="Townsend C.A."/>
            <person name="Bolton M.D."/>
        </authorList>
    </citation>
    <scope>NUCLEOTIDE SEQUENCE [LARGE SCALE GENOMIC DNA]</scope>
    <source>
        <strain evidence="3">CBS538.71</strain>
    </source>
</reference>
<sequence>MEGQLPDDGLRWFGEGFDGFPKRLPDDCVEYVIHVIHGGLNSNAALRTRLNEILKAANELKRKLLKDYIWQRQDFNLALHPKIDLATASAKSAPRTVSHLRGRTDFGDSIADEWLIVYLLTELSKGNPDAWTRVYDTDGEFLLIEAANTLPKWLNPEVSENRVWINDGQIKIIPIDKSSLPRNLTSDEALSFIKRTPSDLLVDQAIQQEAFHRLREYPSAISSSFHHALITIPRKLAYLLHRNPAYISPAIEAFYLRDLVSLKPLATKDTNTLRFAPEDFVTVSVKFTKVGYAQLRSQIFDPPPAWTGIIPRMQDEKVALGMRLTCGFEMLVGDKQYQDKRAVQEMNLLVDDLESGEEELPGDDEIKLWPQVQDNDNWLNIDFKDFEKELDGKANSSGGKGGFGDQGAQENLRKIVSRFEDFLEDDEAGVDGVDDMDEDDDIDDDDDAQSSSYVEDDQERKSENQESKGPKVKDFAATEDKDEPEEPQTKFNAPEALEDMEFERAIHDTAAMPAWHLEKSGLLDEARRLALEDDADMSDGDVDESEELRKVMELMEQELKGHGALNLENGTYKKVKSKGKAAPGVASNDNAKPVFGPPRPPHMLSTSDDQPSKTKGKSVKFASTTSTKEEEEEESADEEINPSRSKNSSIRPKPPAFSRSGPFDNQSEDIEEGAGLSSDEDDEFNDVDLGLAKNMLEAFKGQAGMSGPAGNLMKALGVQMPRDEEGEDL</sequence>
<feature type="compositionally biased region" description="Acidic residues" evidence="1">
    <location>
        <begin position="629"/>
        <end position="640"/>
    </location>
</feature>
<feature type="region of interest" description="Disordered" evidence="1">
    <location>
        <begin position="424"/>
        <end position="496"/>
    </location>
</feature>
<keyword evidence="3" id="KW-1185">Reference proteome</keyword>
<organism evidence="2 3">
    <name type="scientific">Cercospora berteroae</name>
    <dbReference type="NCBI Taxonomy" id="357750"/>
    <lineage>
        <taxon>Eukaryota</taxon>
        <taxon>Fungi</taxon>
        <taxon>Dikarya</taxon>
        <taxon>Ascomycota</taxon>
        <taxon>Pezizomycotina</taxon>
        <taxon>Dothideomycetes</taxon>
        <taxon>Dothideomycetidae</taxon>
        <taxon>Mycosphaerellales</taxon>
        <taxon>Mycosphaerellaceae</taxon>
        <taxon>Cercospora</taxon>
    </lineage>
</organism>
<protein>
    <submittedName>
        <fullName evidence="2">Uncharacterized protein</fullName>
    </submittedName>
</protein>
<dbReference type="OrthoDB" id="27237at2759"/>
<dbReference type="PANTHER" id="PTHR13060">
    <property type="entry name" value="SGT1 PROTEIN HSGT1 SUPPRESSOR OF GCR2"/>
    <property type="match status" value="1"/>
</dbReference>
<dbReference type="Proteomes" id="UP000237631">
    <property type="component" value="Unassembled WGS sequence"/>
</dbReference>
<dbReference type="STRING" id="357750.A0A2S6C4K7"/>
<comment type="caution">
    <text evidence="2">The sequence shown here is derived from an EMBL/GenBank/DDBJ whole genome shotgun (WGS) entry which is preliminary data.</text>
</comment>
<evidence type="ECO:0000256" key="1">
    <source>
        <dbReference type="SAM" id="MobiDB-lite"/>
    </source>
</evidence>
<accession>A0A2S6C4K7</accession>
<proteinExistence type="predicted"/>
<dbReference type="InterPro" id="IPR010770">
    <property type="entry name" value="Ecd"/>
</dbReference>